<keyword evidence="2 4" id="KW-0547">Nucleotide-binding</keyword>
<dbReference type="PANTHER" id="PTHR43585:SF2">
    <property type="entry name" value="ATP-GRASP ENZYME FSQD"/>
    <property type="match status" value="1"/>
</dbReference>
<comment type="caution">
    <text evidence="6">The sequence shown here is derived from an EMBL/GenBank/DDBJ whole genome shotgun (WGS) entry which is preliminary data.</text>
</comment>
<organism evidence="6 7">
    <name type="scientific">Streptomyces macrolidinus</name>
    <dbReference type="NCBI Taxonomy" id="2952607"/>
    <lineage>
        <taxon>Bacteria</taxon>
        <taxon>Bacillati</taxon>
        <taxon>Actinomycetota</taxon>
        <taxon>Actinomycetes</taxon>
        <taxon>Kitasatosporales</taxon>
        <taxon>Streptomycetaceae</taxon>
        <taxon>Streptomyces</taxon>
    </lineage>
</organism>
<protein>
    <submittedName>
        <fullName evidence="6">ATP-grasp domain-containing protein</fullName>
    </submittedName>
</protein>
<evidence type="ECO:0000313" key="7">
    <source>
        <dbReference type="Proteomes" id="UP001523219"/>
    </source>
</evidence>
<dbReference type="Gene3D" id="3.30.1490.20">
    <property type="entry name" value="ATP-grasp fold, A domain"/>
    <property type="match status" value="1"/>
</dbReference>
<reference evidence="6 7" key="1">
    <citation type="submission" date="2022-05" db="EMBL/GenBank/DDBJ databases">
        <title>Streptomyces sp. nov. RY43-2 isolated from soil of a peat swamp forest.</title>
        <authorList>
            <person name="Kanchanasin P."/>
            <person name="Tanasupawat S."/>
            <person name="Phongsopitanun W."/>
        </authorList>
    </citation>
    <scope>NUCLEOTIDE SEQUENCE [LARGE SCALE GENOMIC DNA]</scope>
    <source>
        <strain evidence="6 7">RY43-2</strain>
    </source>
</reference>
<feature type="domain" description="ATP-grasp" evidence="5">
    <location>
        <begin position="101"/>
        <end position="299"/>
    </location>
</feature>
<dbReference type="Gene3D" id="3.40.50.20">
    <property type="match status" value="1"/>
</dbReference>
<evidence type="ECO:0000256" key="3">
    <source>
        <dbReference type="ARBA" id="ARBA00022840"/>
    </source>
</evidence>
<dbReference type="InterPro" id="IPR011761">
    <property type="entry name" value="ATP-grasp"/>
</dbReference>
<evidence type="ECO:0000313" key="6">
    <source>
        <dbReference type="EMBL" id="MCN9244403.1"/>
    </source>
</evidence>
<dbReference type="Proteomes" id="UP001523219">
    <property type="component" value="Unassembled WGS sequence"/>
</dbReference>
<name>A0ABT0ZLI7_9ACTN</name>
<gene>
    <name evidence="6" type="ORF">NGF19_27085</name>
</gene>
<dbReference type="SUPFAM" id="SSF56059">
    <property type="entry name" value="Glutathione synthetase ATP-binding domain-like"/>
    <property type="match status" value="1"/>
</dbReference>
<keyword evidence="7" id="KW-1185">Reference proteome</keyword>
<proteinExistence type="predicted"/>
<accession>A0ABT0ZLI7</accession>
<evidence type="ECO:0000256" key="4">
    <source>
        <dbReference type="PROSITE-ProRule" id="PRU00409"/>
    </source>
</evidence>
<dbReference type="Gene3D" id="3.30.470.20">
    <property type="entry name" value="ATP-grasp fold, B domain"/>
    <property type="match status" value="1"/>
</dbReference>
<keyword evidence="1" id="KW-0436">Ligase</keyword>
<sequence length="395" mass="43445">MSTMIVIGYRGDLDQALRRRGLNPFYVVQPPRGAPDDRESCWVTDFENAQEVLRAVLARGVDDVVGALSVHEMGVFTAACLRQQLNLPGNTDSRTVLSFRDKYLQKSGLPPEVRRARCRHVARGTSYQQLVDDLGKVFVVKPAAGAGALRTSIIRSPEEYERALALFSGTSDVETVAESVVDGPEVYIDGIWRAGELQWSAMGRYHDAPVDAAQDGTLAAWVLERRLHPELFQQSETIARQVLGSLGAPDCVFHLEIFEEETALTFGECAIRIPGGLSPQIYEKTYGVDLFDVEIGLALGEPPTQTGRDGAPDRFYGCILLRRPDSGHLTQEDFERAFQFDEINYDSSPDAPTGPYGLVGQALVSAPSEPELEKKVRDIVRFNVTGGAERVASRS</sequence>
<dbReference type="PROSITE" id="PS50975">
    <property type="entry name" value="ATP_GRASP"/>
    <property type="match status" value="1"/>
</dbReference>
<evidence type="ECO:0000256" key="2">
    <source>
        <dbReference type="ARBA" id="ARBA00022741"/>
    </source>
</evidence>
<dbReference type="InterPro" id="IPR013815">
    <property type="entry name" value="ATP_grasp_subdomain_1"/>
</dbReference>
<evidence type="ECO:0000259" key="5">
    <source>
        <dbReference type="PROSITE" id="PS50975"/>
    </source>
</evidence>
<dbReference type="EMBL" id="JAMWMR010000035">
    <property type="protein sequence ID" value="MCN9244403.1"/>
    <property type="molecule type" value="Genomic_DNA"/>
</dbReference>
<dbReference type="InterPro" id="IPR052032">
    <property type="entry name" value="ATP-dep_AA_Ligase"/>
</dbReference>
<dbReference type="PANTHER" id="PTHR43585">
    <property type="entry name" value="FUMIPYRROLE BIOSYNTHESIS PROTEIN C"/>
    <property type="match status" value="1"/>
</dbReference>
<keyword evidence="3 4" id="KW-0067">ATP-binding</keyword>
<evidence type="ECO:0000256" key="1">
    <source>
        <dbReference type="ARBA" id="ARBA00022598"/>
    </source>
</evidence>